<keyword evidence="6" id="KW-1185">Reference proteome</keyword>
<name>C5DZ99_ZYGRC</name>
<evidence type="ECO:0000256" key="4">
    <source>
        <dbReference type="SAM" id="MobiDB-lite"/>
    </source>
</evidence>
<feature type="compositionally biased region" description="Low complexity" evidence="4">
    <location>
        <begin position="814"/>
        <end position="824"/>
    </location>
</feature>
<dbReference type="SUPFAM" id="SSF50978">
    <property type="entry name" value="WD40 repeat-like"/>
    <property type="match status" value="1"/>
</dbReference>
<evidence type="ECO:0000313" key="5">
    <source>
        <dbReference type="EMBL" id="CAR29183.1"/>
    </source>
</evidence>
<feature type="region of interest" description="Disordered" evidence="4">
    <location>
        <begin position="520"/>
        <end position="576"/>
    </location>
</feature>
<feature type="compositionally biased region" description="Polar residues" evidence="4">
    <location>
        <begin position="738"/>
        <end position="788"/>
    </location>
</feature>
<feature type="repeat" description="WD" evidence="3">
    <location>
        <begin position="168"/>
        <end position="201"/>
    </location>
</feature>
<reference evidence="5 6" key="1">
    <citation type="journal article" date="2009" name="Genome Res.">
        <title>Comparative genomics of protoploid Saccharomycetaceae.</title>
        <authorList>
            <consortium name="The Genolevures Consortium"/>
            <person name="Souciet J.-L."/>
            <person name="Dujon B."/>
            <person name="Gaillardin C."/>
            <person name="Johnston M."/>
            <person name="Baret P.V."/>
            <person name="Cliften P."/>
            <person name="Sherman D.J."/>
            <person name="Weissenbach J."/>
            <person name="Westhof E."/>
            <person name="Wincker P."/>
            <person name="Jubin C."/>
            <person name="Poulain J."/>
            <person name="Barbe V."/>
            <person name="Segurens B."/>
            <person name="Artiguenave F."/>
            <person name="Anthouard V."/>
            <person name="Vacherie B."/>
            <person name="Val M.-E."/>
            <person name="Fulton R.S."/>
            <person name="Minx P."/>
            <person name="Wilson R."/>
            <person name="Durrens P."/>
            <person name="Jean G."/>
            <person name="Marck C."/>
            <person name="Martin T."/>
            <person name="Nikolski M."/>
            <person name="Rolland T."/>
            <person name="Seret M.-L."/>
            <person name="Casaregola S."/>
            <person name="Despons L."/>
            <person name="Fairhead C."/>
            <person name="Fischer G."/>
            <person name="Lafontaine I."/>
            <person name="Leh V."/>
            <person name="Lemaire M."/>
            <person name="de Montigny J."/>
            <person name="Neuveglise C."/>
            <person name="Thierry A."/>
            <person name="Blanc-Lenfle I."/>
            <person name="Bleykasten C."/>
            <person name="Diffels J."/>
            <person name="Fritsch E."/>
            <person name="Frangeul L."/>
            <person name="Goeffon A."/>
            <person name="Jauniaux N."/>
            <person name="Kachouri-Lafond R."/>
            <person name="Payen C."/>
            <person name="Potier S."/>
            <person name="Pribylova L."/>
            <person name="Ozanne C."/>
            <person name="Richard G.-F."/>
            <person name="Sacerdot C."/>
            <person name="Straub M.-L."/>
            <person name="Talla E."/>
        </authorList>
    </citation>
    <scope>NUCLEOTIDE SEQUENCE [LARGE SCALE GENOMIC DNA]</scope>
    <source>
        <strain evidence="5 6">ATCC 2623 / CBS 732 / BCRC 21506 / NBRC 1130 / NCYC 568 / NRRL Y-229</strain>
    </source>
</reference>
<dbReference type="Proteomes" id="UP000008536">
    <property type="component" value="Chromosome G"/>
</dbReference>
<dbReference type="PROSITE" id="PS50082">
    <property type="entry name" value="WD_REPEATS_2"/>
    <property type="match status" value="2"/>
</dbReference>
<feature type="compositionally biased region" description="Polar residues" evidence="4">
    <location>
        <begin position="542"/>
        <end position="561"/>
    </location>
</feature>
<feature type="region of interest" description="Disordered" evidence="4">
    <location>
        <begin position="231"/>
        <end position="260"/>
    </location>
</feature>
<dbReference type="HOGENOM" id="CLU_008245_0_0_1"/>
<gene>
    <name evidence="5" type="ordered locus">ZYRO0G02618g</name>
</gene>
<feature type="repeat" description="WD" evidence="3">
    <location>
        <begin position="285"/>
        <end position="325"/>
    </location>
</feature>
<feature type="region of interest" description="Disordered" evidence="4">
    <location>
        <begin position="655"/>
        <end position="679"/>
    </location>
</feature>
<dbReference type="AlphaFoldDB" id="C5DZ99"/>
<dbReference type="FunCoup" id="C5DZ99">
    <property type="interactions" value="39"/>
</dbReference>
<dbReference type="Pfam" id="PF00400">
    <property type="entry name" value="WD40"/>
    <property type="match status" value="3"/>
</dbReference>
<dbReference type="PANTHER" id="PTHR14221">
    <property type="entry name" value="WD REPEAT DOMAIN 44"/>
    <property type="match status" value="1"/>
</dbReference>
<evidence type="ECO:0000256" key="1">
    <source>
        <dbReference type="ARBA" id="ARBA00022574"/>
    </source>
</evidence>
<keyword evidence="2" id="KW-0677">Repeat</keyword>
<dbReference type="SMART" id="SM00320">
    <property type="entry name" value="WD40"/>
    <property type="match status" value="6"/>
</dbReference>
<keyword evidence="1 3" id="KW-0853">WD repeat</keyword>
<feature type="compositionally biased region" description="Basic and acidic residues" evidence="4">
    <location>
        <begin position="21"/>
        <end position="30"/>
    </location>
</feature>
<feature type="compositionally biased region" description="Low complexity" evidence="4">
    <location>
        <begin position="233"/>
        <end position="247"/>
    </location>
</feature>
<dbReference type="KEGG" id="zro:ZYRO0G02618g"/>
<dbReference type="InParanoid" id="C5DZ99"/>
<dbReference type="InterPro" id="IPR001680">
    <property type="entry name" value="WD40_rpt"/>
</dbReference>
<feature type="region of interest" description="Disordered" evidence="4">
    <location>
        <begin position="814"/>
        <end position="838"/>
    </location>
</feature>
<dbReference type="InterPro" id="IPR015943">
    <property type="entry name" value="WD40/YVTN_repeat-like_dom_sf"/>
</dbReference>
<feature type="region of interest" description="Disordered" evidence="4">
    <location>
        <begin position="723"/>
        <end position="795"/>
    </location>
</feature>
<evidence type="ECO:0000256" key="2">
    <source>
        <dbReference type="ARBA" id="ARBA00022737"/>
    </source>
</evidence>
<feature type="compositionally biased region" description="Basic and acidic residues" evidence="4">
    <location>
        <begin position="251"/>
        <end position="260"/>
    </location>
</feature>
<dbReference type="PROSITE" id="PS50294">
    <property type="entry name" value="WD_REPEATS_REGION"/>
    <property type="match status" value="1"/>
</dbReference>
<accession>C5DZ99</accession>
<protein>
    <submittedName>
        <fullName evidence="5">ZYRO0G02618p</fullName>
    </submittedName>
</protein>
<sequence length="880" mass="98096">MRSNGISHHEEELSKPTFGEKFGRSSKESDLNLTSDMGKGHHRNHQEKSNLNQEFPADLRPLGFKRHADPELSKTPKQPPASLAKVRERLVKNGGSNGAANAGTTENIIRGVLGLIDRDQFEEYLKNPPYIKLMKKGKNLKQFRRLFLAQELRIQGENVNGTVPTKGEQSDSKAIWVNKFSVNGKYMAAGSKDGSIWIWKVLSSPVERWEMDYKEEIHAAVKRKTSILQQHHNSNLPSNGSSSNLSKKGQKLAEKNGKETEKLSEKLSATNLYAPVFKPQPYRIYREHGSSVLDLDWSQNGFLVSASMDKAVKLWHVEREQSLKTFLHPDFVTCIKFYPLDDRFFVSGCLDHKCRMWSILDDEVIFEFDCEDLITSMVLTPETGDYTILGTFNGYIYILETYGLRLVSSFHVKDKETQNHHVSQGLSPGSKHHHGPRVTYLQYFKSPNDESSKLMTVSNDSRVRIFDLKTKKCVEILRGFESGASQHSAQLVTSSSQAIVVSGSNDHWVYGWKLQSASIPSDKLQRNATSKRSGSIKRSGSLRNLLNKNKSKTVPESSGTDFKNDNNGRHNHRTHNPLNLKNIIKHGHNNGSDQYIKNNYSISFHAHHSPVTTANLAPPETSKALSLSNDLICELSSLLYKNDDELGLVGISKNLQKSSNDTSDDSDVEPTDWDSSINLPNDRVVPSSIDAIGTILITTDTTGLIRIFRADMPSAIRRRVLNRLENPPQNENPHKNKSGSTDSLTSIQNVARSNSLNGGINGLSSPQTANGHNSSTFSPQSASDSFNQPRPPLRNRRSCSVFRNALLSQSNTSIASLKRSSLSSNPGEGDRGRSNSSVGHRLRCDVCGGTKFNLLSRGSFSGRENGYYCTDCSTMNNSFR</sequence>
<evidence type="ECO:0000256" key="3">
    <source>
        <dbReference type="PROSITE-ProRule" id="PRU00221"/>
    </source>
</evidence>
<dbReference type="EMBL" id="CU928179">
    <property type="protein sequence ID" value="CAR29183.1"/>
    <property type="molecule type" value="Genomic_DNA"/>
</dbReference>
<dbReference type="InterPro" id="IPR036322">
    <property type="entry name" value="WD40_repeat_dom_sf"/>
</dbReference>
<dbReference type="PANTHER" id="PTHR14221:SF0">
    <property type="entry name" value="WD REPEAT-CONTAINING PROTEIN 44"/>
    <property type="match status" value="1"/>
</dbReference>
<evidence type="ECO:0000313" key="6">
    <source>
        <dbReference type="Proteomes" id="UP000008536"/>
    </source>
</evidence>
<proteinExistence type="predicted"/>
<organism evidence="5 6">
    <name type="scientific">Zygosaccharomyces rouxii (strain ATCC 2623 / CBS 732 / NBRC 1130 / NCYC 568 / NRRL Y-229)</name>
    <dbReference type="NCBI Taxonomy" id="559307"/>
    <lineage>
        <taxon>Eukaryota</taxon>
        <taxon>Fungi</taxon>
        <taxon>Dikarya</taxon>
        <taxon>Ascomycota</taxon>
        <taxon>Saccharomycotina</taxon>
        <taxon>Saccharomycetes</taxon>
        <taxon>Saccharomycetales</taxon>
        <taxon>Saccharomycetaceae</taxon>
        <taxon>Zygosaccharomyces</taxon>
    </lineage>
</organism>
<feature type="compositionally biased region" description="Acidic residues" evidence="4">
    <location>
        <begin position="662"/>
        <end position="672"/>
    </location>
</feature>
<feature type="compositionally biased region" description="Low complexity" evidence="4">
    <location>
        <begin position="530"/>
        <end position="541"/>
    </location>
</feature>
<feature type="region of interest" description="Disordered" evidence="4">
    <location>
        <begin position="1"/>
        <end position="57"/>
    </location>
</feature>
<dbReference type="STRING" id="559307.C5DZ99"/>
<dbReference type="Gene3D" id="2.130.10.10">
    <property type="entry name" value="YVTN repeat-like/Quinoprotein amine dehydrogenase"/>
    <property type="match status" value="1"/>
</dbReference>
<dbReference type="InterPro" id="IPR040324">
    <property type="entry name" value="WDR44/Dgr2"/>
</dbReference>